<dbReference type="Proteomes" id="UP001056120">
    <property type="component" value="Linkage Group LG28"/>
</dbReference>
<proteinExistence type="predicted"/>
<evidence type="ECO:0000313" key="1">
    <source>
        <dbReference type="EMBL" id="KAI3684009.1"/>
    </source>
</evidence>
<gene>
    <name evidence="1" type="ORF">L1987_84531</name>
</gene>
<name>A0ACB8YE84_9ASTR</name>
<accession>A0ACB8YE84</accession>
<sequence>MAESHSLHPCNNHRRTHCPFLYDDVHISVPQSNGMPAIVNSLFVKEGSGEGVNMHIRISSFHTLRFV</sequence>
<keyword evidence="2" id="KW-1185">Reference proteome</keyword>
<protein>
    <submittedName>
        <fullName evidence="1">Uncharacterized protein</fullName>
    </submittedName>
</protein>
<reference evidence="1 2" key="2">
    <citation type="journal article" date="2022" name="Mol. Ecol. Resour.">
        <title>The genomes of chicory, endive, great burdock and yacon provide insights into Asteraceae paleo-polyploidization history and plant inulin production.</title>
        <authorList>
            <person name="Fan W."/>
            <person name="Wang S."/>
            <person name="Wang H."/>
            <person name="Wang A."/>
            <person name="Jiang F."/>
            <person name="Liu H."/>
            <person name="Zhao H."/>
            <person name="Xu D."/>
            <person name="Zhang Y."/>
        </authorList>
    </citation>
    <scope>NUCLEOTIDE SEQUENCE [LARGE SCALE GENOMIC DNA]</scope>
    <source>
        <strain evidence="2">cv. Yunnan</strain>
        <tissue evidence="1">Leaves</tissue>
    </source>
</reference>
<organism evidence="1 2">
    <name type="scientific">Smallanthus sonchifolius</name>
    <dbReference type="NCBI Taxonomy" id="185202"/>
    <lineage>
        <taxon>Eukaryota</taxon>
        <taxon>Viridiplantae</taxon>
        <taxon>Streptophyta</taxon>
        <taxon>Embryophyta</taxon>
        <taxon>Tracheophyta</taxon>
        <taxon>Spermatophyta</taxon>
        <taxon>Magnoliopsida</taxon>
        <taxon>eudicotyledons</taxon>
        <taxon>Gunneridae</taxon>
        <taxon>Pentapetalae</taxon>
        <taxon>asterids</taxon>
        <taxon>campanulids</taxon>
        <taxon>Asterales</taxon>
        <taxon>Asteraceae</taxon>
        <taxon>Asteroideae</taxon>
        <taxon>Heliantheae alliance</taxon>
        <taxon>Millerieae</taxon>
        <taxon>Smallanthus</taxon>
    </lineage>
</organism>
<dbReference type="EMBL" id="CM042045">
    <property type="protein sequence ID" value="KAI3684009.1"/>
    <property type="molecule type" value="Genomic_DNA"/>
</dbReference>
<reference evidence="2" key="1">
    <citation type="journal article" date="2022" name="Mol. Ecol. Resour.">
        <title>The genomes of chicory, endive, great burdock and yacon provide insights into Asteraceae palaeo-polyploidization history and plant inulin production.</title>
        <authorList>
            <person name="Fan W."/>
            <person name="Wang S."/>
            <person name="Wang H."/>
            <person name="Wang A."/>
            <person name="Jiang F."/>
            <person name="Liu H."/>
            <person name="Zhao H."/>
            <person name="Xu D."/>
            <person name="Zhang Y."/>
        </authorList>
    </citation>
    <scope>NUCLEOTIDE SEQUENCE [LARGE SCALE GENOMIC DNA]</scope>
    <source>
        <strain evidence="2">cv. Yunnan</strain>
    </source>
</reference>
<comment type="caution">
    <text evidence="1">The sequence shown here is derived from an EMBL/GenBank/DDBJ whole genome shotgun (WGS) entry which is preliminary data.</text>
</comment>
<evidence type="ECO:0000313" key="2">
    <source>
        <dbReference type="Proteomes" id="UP001056120"/>
    </source>
</evidence>